<keyword evidence="3" id="KW-1185">Reference proteome</keyword>
<dbReference type="InterPro" id="IPR050765">
    <property type="entry name" value="Riboflavin_Biosynth_HTPR"/>
</dbReference>
<dbReference type="EMBL" id="FQVN01000021">
    <property type="protein sequence ID" value="SHH08112.1"/>
    <property type="molecule type" value="Genomic_DNA"/>
</dbReference>
<dbReference type="PANTHER" id="PTHR38011">
    <property type="entry name" value="DIHYDROFOLATE REDUCTASE FAMILY PROTEIN (AFU_ORTHOLOGUE AFUA_8G06820)"/>
    <property type="match status" value="1"/>
</dbReference>
<dbReference type="Gene3D" id="3.40.430.10">
    <property type="entry name" value="Dihydrofolate Reductase, subunit A"/>
    <property type="match status" value="1"/>
</dbReference>
<organism evidence="2 3">
    <name type="scientific">Streptoalloteichus hindustanus</name>
    <dbReference type="NCBI Taxonomy" id="2017"/>
    <lineage>
        <taxon>Bacteria</taxon>
        <taxon>Bacillati</taxon>
        <taxon>Actinomycetota</taxon>
        <taxon>Actinomycetes</taxon>
        <taxon>Pseudonocardiales</taxon>
        <taxon>Pseudonocardiaceae</taxon>
        <taxon>Streptoalloteichus</taxon>
    </lineage>
</organism>
<evidence type="ECO:0000313" key="2">
    <source>
        <dbReference type="EMBL" id="SHH08112.1"/>
    </source>
</evidence>
<dbReference type="OrthoDB" id="195113at2"/>
<reference evidence="2 3" key="1">
    <citation type="submission" date="2016-11" db="EMBL/GenBank/DDBJ databases">
        <authorList>
            <person name="Jaros S."/>
            <person name="Januszkiewicz K."/>
            <person name="Wedrychowicz H."/>
        </authorList>
    </citation>
    <scope>NUCLEOTIDE SEQUENCE [LARGE SCALE GENOMIC DNA]</scope>
    <source>
        <strain evidence="2 3">DSM 44523</strain>
    </source>
</reference>
<evidence type="ECO:0000259" key="1">
    <source>
        <dbReference type="Pfam" id="PF01872"/>
    </source>
</evidence>
<protein>
    <submittedName>
        <fullName evidence="2">Dihydrofolate reductase</fullName>
    </submittedName>
</protein>
<gene>
    <name evidence="2" type="ORF">SAMN05444320_12134</name>
</gene>
<accession>A0A1M5Q2C3</accession>
<feature type="domain" description="Bacterial bifunctional deaminase-reductase C-terminal" evidence="1">
    <location>
        <begin position="107"/>
        <end position="188"/>
    </location>
</feature>
<dbReference type="Pfam" id="PF01872">
    <property type="entry name" value="RibD_C"/>
    <property type="match status" value="1"/>
</dbReference>
<dbReference type="InterPro" id="IPR002734">
    <property type="entry name" value="RibDG_C"/>
</dbReference>
<dbReference type="SUPFAM" id="SSF53597">
    <property type="entry name" value="Dihydrofolate reductase-like"/>
    <property type="match status" value="1"/>
</dbReference>
<dbReference type="STRING" id="2017.SAMN05444320_12134"/>
<dbReference type="AlphaFoldDB" id="A0A1M5Q2C3"/>
<name>A0A1M5Q2C3_STRHI</name>
<dbReference type="PANTHER" id="PTHR38011:SF11">
    <property type="entry name" value="2,5-DIAMINO-6-RIBOSYLAMINO-4(3H)-PYRIMIDINONE 5'-PHOSPHATE REDUCTASE"/>
    <property type="match status" value="1"/>
</dbReference>
<dbReference type="Proteomes" id="UP000184501">
    <property type="component" value="Unassembled WGS sequence"/>
</dbReference>
<proteinExistence type="predicted"/>
<evidence type="ECO:0000313" key="3">
    <source>
        <dbReference type="Proteomes" id="UP000184501"/>
    </source>
</evidence>
<dbReference type="GO" id="GO:0009231">
    <property type="term" value="P:riboflavin biosynthetic process"/>
    <property type="evidence" value="ECO:0007669"/>
    <property type="project" value="InterPro"/>
</dbReference>
<dbReference type="RefSeq" id="WP_073490062.1">
    <property type="nucleotide sequence ID" value="NZ_FQVN01000021.1"/>
</dbReference>
<dbReference type="InterPro" id="IPR024072">
    <property type="entry name" value="DHFR-like_dom_sf"/>
</dbReference>
<dbReference type="GO" id="GO:0008703">
    <property type="term" value="F:5-amino-6-(5-phosphoribosylamino)uracil reductase activity"/>
    <property type="evidence" value="ECO:0007669"/>
    <property type="project" value="InterPro"/>
</dbReference>
<sequence length="197" mass="21390">MRKLTYLVATTLDGFVADPSGSNPAAPGGFFLGEGDHIEAIFTDYAEIIPVQAREALGIAPENQRFDTVLEGRGSYEVGLREGIPDAYPHLRHYVFSRTMAESPAPAVQIVATDPVEKVRELKREDGLGIWLCGGGQIAAVLLPEIDELILKVHPVVIGSGIPLFSGRGFEPHRFDLVDSHAFTSGVVHLTYARRQA</sequence>